<comment type="pathway">
    <text evidence="1 9">Carbohydrate degradation; glycolysis; pyruvate from D-glyceraldehyde 3-phosphate: step 4/5.</text>
</comment>
<evidence type="ECO:0000259" key="11">
    <source>
        <dbReference type="SMART" id="SM01193"/>
    </source>
</evidence>
<evidence type="ECO:0000256" key="1">
    <source>
        <dbReference type="ARBA" id="ARBA00005031"/>
    </source>
</evidence>
<feature type="active site" description="Proton acceptor" evidence="9">
    <location>
        <position position="342"/>
    </location>
</feature>
<dbReference type="SUPFAM" id="SSF51604">
    <property type="entry name" value="Enolase C-terminal domain-like"/>
    <property type="match status" value="1"/>
</dbReference>
<evidence type="ECO:0000256" key="7">
    <source>
        <dbReference type="ARBA" id="ARBA00023152"/>
    </source>
</evidence>
<keyword evidence="13" id="KW-1185">Reference proteome</keyword>
<dbReference type="Gene3D" id="3.20.20.120">
    <property type="entry name" value="Enolase-like C-terminal domain"/>
    <property type="match status" value="1"/>
</dbReference>
<keyword evidence="9" id="KW-0479">Metal-binding</keyword>
<dbReference type="PANTHER" id="PTHR11902:SF1">
    <property type="entry name" value="ENOLASE"/>
    <property type="match status" value="1"/>
</dbReference>
<feature type="binding site" evidence="9">
    <location>
        <position position="168"/>
    </location>
    <ligand>
        <name>(2R)-2-phosphoglycerate</name>
        <dbReference type="ChEBI" id="CHEBI:58289"/>
    </ligand>
</feature>
<dbReference type="SMART" id="SM01192">
    <property type="entry name" value="Enolase_C"/>
    <property type="match status" value="1"/>
</dbReference>
<keyword evidence="6 9" id="KW-0460">Magnesium</keyword>
<dbReference type="SFLD" id="SFLDF00002">
    <property type="entry name" value="enolase"/>
    <property type="match status" value="1"/>
</dbReference>
<evidence type="ECO:0000313" key="12">
    <source>
        <dbReference type="EMBL" id="GAA3732358.1"/>
    </source>
</evidence>
<feature type="binding site" evidence="9">
    <location>
        <position position="372"/>
    </location>
    <ligand>
        <name>(2R)-2-phosphoglycerate</name>
        <dbReference type="ChEBI" id="CHEBI:58289"/>
    </ligand>
</feature>
<organism evidence="12 13">
    <name type="scientific">Leifsonella bigeumensis</name>
    <dbReference type="NCBI Taxonomy" id="433643"/>
    <lineage>
        <taxon>Bacteria</taxon>
        <taxon>Bacillati</taxon>
        <taxon>Actinomycetota</taxon>
        <taxon>Actinomycetes</taxon>
        <taxon>Micrococcales</taxon>
        <taxon>Microbacteriaceae</taxon>
        <taxon>Leifsonella</taxon>
    </lineage>
</organism>
<dbReference type="HAMAP" id="MF_00318">
    <property type="entry name" value="Enolase"/>
    <property type="match status" value="1"/>
</dbReference>
<dbReference type="InterPro" id="IPR020810">
    <property type="entry name" value="Enolase_C"/>
</dbReference>
<comment type="caution">
    <text evidence="12">The sequence shown here is derived from an EMBL/GenBank/DDBJ whole genome shotgun (WGS) entry which is preliminary data.</text>
</comment>
<keyword evidence="7 9" id="KW-0324">Glycolysis</keyword>
<dbReference type="Pfam" id="PF00113">
    <property type="entry name" value="Enolase_C"/>
    <property type="match status" value="1"/>
</dbReference>
<feature type="binding site" evidence="9">
    <location>
        <position position="248"/>
    </location>
    <ligand>
        <name>Mg(2+)</name>
        <dbReference type="ChEBI" id="CHEBI:18420"/>
    </ligand>
</feature>
<dbReference type="SFLD" id="SFLDS00001">
    <property type="entry name" value="Enolase"/>
    <property type="match status" value="1"/>
</dbReference>
<dbReference type="PRINTS" id="PR00148">
    <property type="entry name" value="ENOLASE"/>
</dbReference>
<name>A0ABP7F6L7_9MICO</name>
<feature type="domain" description="Enolase C-terminal TIM barrel" evidence="10">
    <location>
        <begin position="144"/>
        <end position="426"/>
    </location>
</feature>
<feature type="binding site" evidence="9">
    <location>
        <position position="371"/>
    </location>
    <ligand>
        <name>(2R)-2-phosphoglycerate</name>
        <dbReference type="ChEBI" id="CHEBI:58289"/>
    </ligand>
</feature>
<dbReference type="NCBIfam" id="TIGR01060">
    <property type="entry name" value="eno"/>
    <property type="match status" value="1"/>
</dbReference>
<dbReference type="PIRSF" id="PIRSF001400">
    <property type="entry name" value="Enolase"/>
    <property type="match status" value="1"/>
</dbReference>
<dbReference type="InterPro" id="IPR020811">
    <property type="entry name" value="Enolase_N"/>
</dbReference>
<feature type="domain" description="Enolase N-terminal" evidence="11">
    <location>
        <begin position="7"/>
        <end position="136"/>
    </location>
</feature>
<comment type="function">
    <text evidence="9">Catalyzes the reversible conversion of 2-phosphoglycerate (2-PG) into phosphoenolpyruvate (PEP). It is essential for the degradation of carbohydrates via glycolysis.</text>
</comment>
<gene>
    <name evidence="12" type="primary">eno_1</name>
    <name evidence="9" type="synonym">eno</name>
    <name evidence="12" type="ORF">GCM10022239_05980</name>
</gene>
<comment type="subcellular location">
    <subcellularLocation>
        <location evidence="9">Cytoplasm</location>
    </subcellularLocation>
    <subcellularLocation>
        <location evidence="9">Secreted</location>
    </subcellularLocation>
    <subcellularLocation>
        <location evidence="9">Cell surface</location>
    </subcellularLocation>
    <text evidence="9">Fractions of enolase are present in both the cytoplasm and on the cell surface.</text>
</comment>
<protein>
    <recommendedName>
        <fullName evidence="4 9">Enolase</fullName>
        <ecNumber evidence="3 9">4.2.1.11</ecNumber>
    </recommendedName>
    <alternativeName>
        <fullName evidence="9">2-phospho-D-glycerate hydro-lyase</fullName>
    </alternativeName>
    <alternativeName>
        <fullName evidence="9">2-phosphoglycerate dehydratase</fullName>
    </alternativeName>
</protein>
<dbReference type="SUPFAM" id="SSF54826">
    <property type="entry name" value="Enolase N-terminal domain-like"/>
    <property type="match status" value="1"/>
</dbReference>
<evidence type="ECO:0000256" key="3">
    <source>
        <dbReference type="ARBA" id="ARBA00012058"/>
    </source>
</evidence>
<evidence type="ECO:0000256" key="4">
    <source>
        <dbReference type="ARBA" id="ARBA00017068"/>
    </source>
</evidence>
<feature type="binding site" evidence="9">
    <location>
        <position position="317"/>
    </location>
    <ligand>
        <name>Mg(2+)</name>
        <dbReference type="ChEBI" id="CHEBI:18420"/>
    </ligand>
</feature>
<feature type="active site" description="Proton donor" evidence="9">
    <location>
        <position position="211"/>
    </location>
</feature>
<evidence type="ECO:0000259" key="10">
    <source>
        <dbReference type="SMART" id="SM01192"/>
    </source>
</evidence>
<comment type="similarity">
    <text evidence="2 9">Belongs to the enolase family.</text>
</comment>
<keyword evidence="8 9" id="KW-0456">Lyase</keyword>
<dbReference type="EMBL" id="BAABAE010000002">
    <property type="protein sequence ID" value="GAA3732358.1"/>
    <property type="molecule type" value="Genomic_DNA"/>
</dbReference>
<evidence type="ECO:0000313" key="13">
    <source>
        <dbReference type="Proteomes" id="UP001501004"/>
    </source>
</evidence>
<keyword evidence="9" id="KW-0963">Cytoplasm</keyword>
<dbReference type="SMART" id="SM01193">
    <property type="entry name" value="Enolase_N"/>
    <property type="match status" value="1"/>
</dbReference>
<feature type="binding site" evidence="9">
    <location>
        <position position="291"/>
    </location>
    <ligand>
        <name>Mg(2+)</name>
        <dbReference type="ChEBI" id="CHEBI:18420"/>
    </ligand>
</feature>
<accession>A0ABP7F6L7</accession>
<dbReference type="RefSeq" id="WP_344753569.1">
    <property type="nucleotide sequence ID" value="NZ_BAABAE010000002.1"/>
</dbReference>
<feature type="binding site" evidence="9">
    <location>
        <position position="342"/>
    </location>
    <ligand>
        <name>(2R)-2-phosphoglycerate</name>
        <dbReference type="ChEBI" id="CHEBI:58289"/>
    </ligand>
</feature>
<dbReference type="Gene3D" id="3.30.390.10">
    <property type="entry name" value="Enolase-like, N-terminal domain"/>
    <property type="match status" value="1"/>
</dbReference>
<proteinExistence type="inferred from homology"/>
<comment type="catalytic activity">
    <reaction evidence="9">
        <text>(2R)-2-phosphoglycerate = phosphoenolpyruvate + H2O</text>
        <dbReference type="Rhea" id="RHEA:10164"/>
        <dbReference type="ChEBI" id="CHEBI:15377"/>
        <dbReference type="ChEBI" id="CHEBI:58289"/>
        <dbReference type="ChEBI" id="CHEBI:58702"/>
        <dbReference type="EC" id="4.2.1.11"/>
    </reaction>
</comment>
<dbReference type="InterPro" id="IPR029017">
    <property type="entry name" value="Enolase-like_N"/>
</dbReference>
<dbReference type="Pfam" id="PF03952">
    <property type="entry name" value="Enolase_N"/>
    <property type="match status" value="1"/>
</dbReference>
<dbReference type="PROSITE" id="PS00164">
    <property type="entry name" value="ENOLASE"/>
    <property type="match status" value="1"/>
</dbReference>
<sequence length="428" mass="44671">MRNSTAIDRIIAWEALDSRGTPTVACEVVLADGHRGQAVVPSGASTGAHEAVELRDGGRRYGGRGVRNAVNNVVTVLAEAVQGTDAADQAEVDRLLRETDGSADLARVGANAVLSVSIAAAIASAQAQGLPLYRAVAGAGAGEDVLLPMPMINVISGGAHAGRAIDIQDVLVVPIGATSFAEALELCWRVRAGTAEVAGERGLMSALVADEGGLGPALTSNRAALSLLVDGMLRAGVEPGVDASIAIDVAASQFFDGVHYHLAADERTLTADELVDELAGWSRDFPIVSLEDVLSEDDWSGWARATGVLGHVQLLGDDLFTTNPARLQRGVDSGTANAVLVKPNQIGTLTEAREVVRIAAAARYATVLSARSGETEDSWLADLAVGWRTGQIKVGSTMRSERTAKWNRLLRIEQELGGRARFATGEFG</sequence>
<dbReference type="InterPro" id="IPR020809">
    <property type="entry name" value="Enolase_CS"/>
</dbReference>
<dbReference type="InterPro" id="IPR000941">
    <property type="entry name" value="Enolase"/>
</dbReference>
<evidence type="ECO:0000256" key="5">
    <source>
        <dbReference type="ARBA" id="ARBA00022525"/>
    </source>
</evidence>
<dbReference type="SFLD" id="SFLDG00178">
    <property type="entry name" value="enolase"/>
    <property type="match status" value="1"/>
</dbReference>
<reference evidence="13" key="1">
    <citation type="journal article" date="2019" name="Int. J. Syst. Evol. Microbiol.">
        <title>The Global Catalogue of Microorganisms (GCM) 10K type strain sequencing project: providing services to taxonomists for standard genome sequencing and annotation.</title>
        <authorList>
            <consortium name="The Broad Institute Genomics Platform"/>
            <consortium name="The Broad Institute Genome Sequencing Center for Infectious Disease"/>
            <person name="Wu L."/>
            <person name="Ma J."/>
        </authorList>
    </citation>
    <scope>NUCLEOTIDE SEQUENCE [LARGE SCALE GENOMIC DNA]</scope>
    <source>
        <strain evidence="13">JCM 16949</strain>
    </source>
</reference>
<dbReference type="EC" id="4.2.1.11" evidence="3 9"/>
<evidence type="ECO:0000256" key="6">
    <source>
        <dbReference type="ARBA" id="ARBA00022842"/>
    </source>
</evidence>
<feature type="binding site" evidence="9">
    <location>
        <position position="393"/>
    </location>
    <ligand>
        <name>(2R)-2-phosphoglycerate</name>
        <dbReference type="ChEBI" id="CHEBI:58289"/>
    </ligand>
</feature>
<evidence type="ECO:0000256" key="9">
    <source>
        <dbReference type="HAMAP-Rule" id="MF_00318"/>
    </source>
</evidence>
<dbReference type="PANTHER" id="PTHR11902">
    <property type="entry name" value="ENOLASE"/>
    <property type="match status" value="1"/>
</dbReference>
<comment type="cofactor">
    <cofactor evidence="9">
        <name>Mg(2+)</name>
        <dbReference type="ChEBI" id="CHEBI:18420"/>
    </cofactor>
    <text evidence="9">Binds a second Mg(2+) ion via substrate during catalysis.</text>
</comment>
<dbReference type="InterPro" id="IPR036849">
    <property type="entry name" value="Enolase-like_C_sf"/>
</dbReference>
<evidence type="ECO:0000256" key="8">
    <source>
        <dbReference type="ARBA" id="ARBA00023239"/>
    </source>
</evidence>
<keyword evidence="5 9" id="KW-0964">Secreted</keyword>
<evidence type="ECO:0000256" key="2">
    <source>
        <dbReference type="ARBA" id="ARBA00009604"/>
    </source>
</evidence>
<dbReference type="Proteomes" id="UP001501004">
    <property type="component" value="Unassembled WGS sequence"/>
</dbReference>